<dbReference type="SUPFAM" id="SSF49464">
    <property type="entry name" value="Carboxypeptidase regulatory domain-like"/>
    <property type="match status" value="3"/>
</dbReference>
<name>A0A0B5FC29_9BACT</name>
<dbReference type="RefSeq" id="WP_040199121.1">
    <property type="nucleotide sequence ID" value="NZ_CP010311.1"/>
</dbReference>
<sequence>MTLDCIGDKPGRVQRLLLVMMFFFGGLLFSGPGHCERPTAITGKLTTGAGKTPVVGAVVKAWPVGEALTGEAPHVAAETAQDGHFRLSLPPGDYFVLAEGAGLYAFYGRNPLNVPDGGVAGLNLSMISREVPPAHIDARVETGFLGRLTHDGKPLEGAIVTVYADARGAFRGMGLGWAAPTDAAGFFEAPLPPGSYYLVARKRNGEHLRGPLQAGDFFGYFPDNPVRIREGKVVDVSFALVEIPEKIRLQGEEMFGDTSIRGQVLDGTGQTVAGVKVMLYGDPMMMQRPLYVSHPTNKKGEFVLSFPRGGRYWLVARDDLGGHPRPGQFYGRYSDSLDGSIYIRTGQKFEGVRIRGEILN</sequence>
<dbReference type="OrthoDB" id="5401722at2"/>
<dbReference type="HOGENOM" id="CLU_780232_0_0_7"/>
<proteinExistence type="predicted"/>
<dbReference type="Gene3D" id="2.60.40.1120">
    <property type="entry name" value="Carboxypeptidase-like, regulatory domain"/>
    <property type="match status" value="2"/>
</dbReference>
<dbReference type="STRING" id="483547.GSUB_02935"/>
<evidence type="ECO:0008006" key="4">
    <source>
        <dbReference type="Google" id="ProtNLM"/>
    </source>
</evidence>
<protein>
    <recommendedName>
        <fullName evidence="4">Carboxypeptidase regulatory-like domain-containing protein</fullName>
    </recommendedName>
</protein>
<dbReference type="EMBL" id="CP010311">
    <property type="protein sequence ID" value="AJF05737.1"/>
    <property type="molecule type" value="Genomic_DNA"/>
</dbReference>
<keyword evidence="1" id="KW-0812">Transmembrane</keyword>
<evidence type="ECO:0000256" key="1">
    <source>
        <dbReference type="SAM" id="Phobius"/>
    </source>
</evidence>
<gene>
    <name evidence="2" type="ORF">GSUB_02935</name>
</gene>
<dbReference type="AlphaFoldDB" id="A0A0B5FC29"/>
<evidence type="ECO:0000313" key="3">
    <source>
        <dbReference type="Proteomes" id="UP000035036"/>
    </source>
</evidence>
<keyword evidence="1" id="KW-0472">Membrane</keyword>
<evidence type="ECO:0000313" key="2">
    <source>
        <dbReference type="EMBL" id="AJF05737.1"/>
    </source>
</evidence>
<keyword evidence="3" id="KW-1185">Reference proteome</keyword>
<reference evidence="2 3" key="1">
    <citation type="journal article" date="2015" name="Genome Announc.">
        <title>Genomes of Geoalkalibacter ferrihydriticus Z-0531T and Geoalkalibacter subterraneus Red1T, Two Haloalkaliphilic Metal-Reducing Deltaproteobacteria.</title>
        <authorList>
            <person name="Badalamenti J.P."/>
            <person name="Krajmalnik-Brown R."/>
            <person name="Torres C.I."/>
            <person name="Bond D.R."/>
        </authorList>
    </citation>
    <scope>NUCLEOTIDE SEQUENCE [LARGE SCALE GENOMIC DNA]</scope>
    <source>
        <strain evidence="2 3">Red1</strain>
    </source>
</reference>
<dbReference type="KEGG" id="gsb:GSUB_02935"/>
<dbReference type="InterPro" id="IPR008969">
    <property type="entry name" value="CarboxyPept-like_regulatory"/>
</dbReference>
<dbReference type="Proteomes" id="UP000035036">
    <property type="component" value="Chromosome"/>
</dbReference>
<feature type="transmembrane region" description="Helical" evidence="1">
    <location>
        <begin position="16"/>
        <end position="34"/>
    </location>
</feature>
<accession>A0A0B5FC29</accession>
<organism evidence="2 3">
    <name type="scientific">Geoalkalibacter subterraneus</name>
    <dbReference type="NCBI Taxonomy" id="483547"/>
    <lineage>
        <taxon>Bacteria</taxon>
        <taxon>Pseudomonadati</taxon>
        <taxon>Thermodesulfobacteriota</taxon>
        <taxon>Desulfuromonadia</taxon>
        <taxon>Desulfuromonadales</taxon>
        <taxon>Geoalkalibacteraceae</taxon>
        <taxon>Geoalkalibacter</taxon>
    </lineage>
</organism>
<keyword evidence="1" id="KW-1133">Transmembrane helix</keyword>